<comment type="caution">
    <text evidence="2">The sequence shown here is derived from an EMBL/GenBank/DDBJ whole genome shotgun (WGS) entry which is preliminary data.</text>
</comment>
<evidence type="ECO:0000313" key="2">
    <source>
        <dbReference type="EMBL" id="KAF8439051.1"/>
    </source>
</evidence>
<evidence type="ECO:0000256" key="1">
    <source>
        <dbReference type="SAM" id="MobiDB-lite"/>
    </source>
</evidence>
<accession>A0AAD4BTP7</accession>
<feature type="region of interest" description="Disordered" evidence="1">
    <location>
        <begin position="184"/>
        <end position="206"/>
    </location>
</feature>
<reference evidence="2" key="1">
    <citation type="submission" date="2019-10" db="EMBL/GenBank/DDBJ databases">
        <authorList>
            <consortium name="DOE Joint Genome Institute"/>
            <person name="Kuo A."/>
            <person name="Miyauchi S."/>
            <person name="Kiss E."/>
            <person name="Drula E."/>
            <person name="Kohler A."/>
            <person name="Sanchez-Garcia M."/>
            <person name="Andreopoulos B."/>
            <person name="Barry K.W."/>
            <person name="Bonito G."/>
            <person name="Buee M."/>
            <person name="Carver A."/>
            <person name="Chen C."/>
            <person name="Cichocki N."/>
            <person name="Clum A."/>
            <person name="Culley D."/>
            <person name="Crous P.W."/>
            <person name="Fauchery L."/>
            <person name="Girlanda M."/>
            <person name="Hayes R."/>
            <person name="Keri Z."/>
            <person name="LaButti K."/>
            <person name="Lipzen A."/>
            <person name="Lombard V."/>
            <person name="Magnuson J."/>
            <person name="Maillard F."/>
            <person name="Morin E."/>
            <person name="Murat C."/>
            <person name="Nolan M."/>
            <person name="Ohm R."/>
            <person name="Pangilinan J."/>
            <person name="Pereira M."/>
            <person name="Perotto S."/>
            <person name="Peter M."/>
            <person name="Riley R."/>
            <person name="Sitrit Y."/>
            <person name="Stielow B."/>
            <person name="Szollosi G."/>
            <person name="Zifcakova L."/>
            <person name="Stursova M."/>
            <person name="Spatafora J.W."/>
            <person name="Tedersoo L."/>
            <person name="Vaario L.-M."/>
            <person name="Yamada A."/>
            <person name="Yan M."/>
            <person name="Wang P."/>
            <person name="Xu J."/>
            <person name="Bruns T."/>
            <person name="Baldrian P."/>
            <person name="Vilgalys R."/>
            <person name="Henrissat B."/>
            <person name="Grigoriev I.V."/>
            <person name="Hibbett D."/>
            <person name="Nagy L.G."/>
            <person name="Martin F.M."/>
        </authorList>
    </citation>
    <scope>NUCLEOTIDE SEQUENCE</scope>
    <source>
        <strain evidence="2">BED1</strain>
    </source>
</reference>
<gene>
    <name evidence="2" type="ORF">L210DRAFT_3504742</name>
</gene>
<reference evidence="2" key="2">
    <citation type="journal article" date="2020" name="Nat. Commun.">
        <title>Large-scale genome sequencing of mycorrhizal fungi provides insights into the early evolution of symbiotic traits.</title>
        <authorList>
            <person name="Miyauchi S."/>
            <person name="Kiss E."/>
            <person name="Kuo A."/>
            <person name="Drula E."/>
            <person name="Kohler A."/>
            <person name="Sanchez-Garcia M."/>
            <person name="Morin E."/>
            <person name="Andreopoulos B."/>
            <person name="Barry K.W."/>
            <person name="Bonito G."/>
            <person name="Buee M."/>
            <person name="Carver A."/>
            <person name="Chen C."/>
            <person name="Cichocki N."/>
            <person name="Clum A."/>
            <person name="Culley D."/>
            <person name="Crous P.W."/>
            <person name="Fauchery L."/>
            <person name="Girlanda M."/>
            <person name="Hayes R.D."/>
            <person name="Keri Z."/>
            <person name="LaButti K."/>
            <person name="Lipzen A."/>
            <person name="Lombard V."/>
            <person name="Magnuson J."/>
            <person name="Maillard F."/>
            <person name="Murat C."/>
            <person name="Nolan M."/>
            <person name="Ohm R.A."/>
            <person name="Pangilinan J."/>
            <person name="Pereira M.F."/>
            <person name="Perotto S."/>
            <person name="Peter M."/>
            <person name="Pfister S."/>
            <person name="Riley R."/>
            <person name="Sitrit Y."/>
            <person name="Stielow J.B."/>
            <person name="Szollosi G."/>
            <person name="Zifcakova L."/>
            <person name="Stursova M."/>
            <person name="Spatafora J.W."/>
            <person name="Tedersoo L."/>
            <person name="Vaario L.M."/>
            <person name="Yamada A."/>
            <person name="Yan M."/>
            <person name="Wang P."/>
            <person name="Xu J."/>
            <person name="Bruns T."/>
            <person name="Baldrian P."/>
            <person name="Vilgalys R."/>
            <person name="Dunand C."/>
            <person name="Henrissat B."/>
            <person name="Grigoriev I.V."/>
            <person name="Hibbett D."/>
            <person name="Nagy L.G."/>
            <person name="Martin F.M."/>
        </authorList>
    </citation>
    <scope>NUCLEOTIDE SEQUENCE</scope>
    <source>
        <strain evidence="2">BED1</strain>
    </source>
</reference>
<sequence>MYYENKLIPKMFGRVLGDMGEDKPNVELEMCLEILCKPCLHVNPSDTLPKKIHQGRPIDYCTVHISMRLCTNRQHYRTYQEMVQCWHQALRKKEAAKQYLKEVQEEFDDYEIGIIEVIGPATYTHFLNMYMGALRDKSRPRSVSDTFPYCYSLLVCEPLSLGDRSMAHALTPNPRSQRRIVRTTGSRQLQQPGRASQLLMASGPSGSPEQHWCYPLATSRGIINRLIAVSEDSKPK</sequence>
<protein>
    <submittedName>
        <fullName evidence="2">Uncharacterized protein</fullName>
    </submittedName>
</protein>
<evidence type="ECO:0000313" key="3">
    <source>
        <dbReference type="Proteomes" id="UP001194468"/>
    </source>
</evidence>
<keyword evidence="3" id="KW-1185">Reference proteome</keyword>
<dbReference type="Proteomes" id="UP001194468">
    <property type="component" value="Unassembled WGS sequence"/>
</dbReference>
<proteinExistence type="predicted"/>
<dbReference type="AlphaFoldDB" id="A0AAD4BTP7"/>
<feature type="compositionally biased region" description="Polar residues" evidence="1">
    <location>
        <begin position="184"/>
        <end position="194"/>
    </location>
</feature>
<organism evidence="2 3">
    <name type="scientific">Boletus edulis BED1</name>
    <dbReference type="NCBI Taxonomy" id="1328754"/>
    <lineage>
        <taxon>Eukaryota</taxon>
        <taxon>Fungi</taxon>
        <taxon>Dikarya</taxon>
        <taxon>Basidiomycota</taxon>
        <taxon>Agaricomycotina</taxon>
        <taxon>Agaricomycetes</taxon>
        <taxon>Agaricomycetidae</taxon>
        <taxon>Boletales</taxon>
        <taxon>Boletineae</taxon>
        <taxon>Boletaceae</taxon>
        <taxon>Boletoideae</taxon>
        <taxon>Boletus</taxon>
    </lineage>
</organism>
<name>A0AAD4BTP7_BOLED</name>
<dbReference type="EMBL" id="WHUW01000015">
    <property type="protein sequence ID" value="KAF8439051.1"/>
    <property type="molecule type" value="Genomic_DNA"/>
</dbReference>